<evidence type="ECO:0000313" key="3">
    <source>
        <dbReference type="Proteomes" id="UP000237819"/>
    </source>
</evidence>
<protein>
    <recommendedName>
        <fullName evidence="4">Carboxypeptidase regulatory-like domain-containing protein</fullName>
    </recommendedName>
</protein>
<feature type="chain" id="PRO_5015733232" description="Carboxypeptidase regulatory-like domain-containing protein" evidence="1">
    <location>
        <begin position="27"/>
        <end position="146"/>
    </location>
</feature>
<dbReference type="OrthoDB" id="291697at2"/>
<reference evidence="2 3" key="1">
    <citation type="submission" date="2018-02" db="EMBL/GenBank/DDBJ databases">
        <title>Comparative genomes isolates from brazilian mangrove.</title>
        <authorList>
            <person name="Araujo J.E."/>
            <person name="Taketani R.G."/>
            <person name="Silva M.C.P."/>
            <person name="Loureco M.V."/>
            <person name="Andreote F.D."/>
        </authorList>
    </citation>
    <scope>NUCLEOTIDE SEQUENCE [LARGE SCALE GENOMIC DNA]</scope>
    <source>
        <strain evidence="2 3">Nap-Phe MGV</strain>
    </source>
</reference>
<dbReference type="Proteomes" id="UP000237819">
    <property type="component" value="Unassembled WGS sequence"/>
</dbReference>
<dbReference type="PROSITE" id="PS51257">
    <property type="entry name" value="PROKAR_LIPOPROTEIN"/>
    <property type="match status" value="1"/>
</dbReference>
<gene>
    <name evidence="2" type="ORF">C5Y93_14805</name>
</gene>
<organism evidence="2 3">
    <name type="scientific">Blastopirellula marina</name>
    <dbReference type="NCBI Taxonomy" id="124"/>
    <lineage>
        <taxon>Bacteria</taxon>
        <taxon>Pseudomonadati</taxon>
        <taxon>Planctomycetota</taxon>
        <taxon>Planctomycetia</taxon>
        <taxon>Pirellulales</taxon>
        <taxon>Pirellulaceae</taxon>
        <taxon>Blastopirellula</taxon>
    </lineage>
</organism>
<dbReference type="RefSeq" id="WP_105336210.1">
    <property type="nucleotide sequence ID" value="NZ_PUHZ01000015.1"/>
</dbReference>
<keyword evidence="1" id="KW-0732">Signal</keyword>
<accession>A0A2S8GLE4</accession>
<dbReference type="EMBL" id="PUHZ01000015">
    <property type="protein sequence ID" value="PQO45230.1"/>
    <property type="molecule type" value="Genomic_DNA"/>
</dbReference>
<evidence type="ECO:0000256" key="1">
    <source>
        <dbReference type="SAM" id="SignalP"/>
    </source>
</evidence>
<sequence>MSRCVTFLAILFTVAALGCSRGPAMGTITGEVTYDGKPLSHGTILLEVSGQMLSRGEIEEGKIVNMTTFTPGDGAPVGEAVVAINSIAEVTTKRPNQSGNNGTGGSGEVMVQGQDLIPVRYSNPATSGLTATIEPGVNDLHFDLTK</sequence>
<dbReference type="AlphaFoldDB" id="A0A2S8GLE4"/>
<proteinExistence type="predicted"/>
<evidence type="ECO:0008006" key="4">
    <source>
        <dbReference type="Google" id="ProtNLM"/>
    </source>
</evidence>
<feature type="signal peptide" evidence="1">
    <location>
        <begin position="1"/>
        <end position="26"/>
    </location>
</feature>
<evidence type="ECO:0000313" key="2">
    <source>
        <dbReference type="EMBL" id="PQO45230.1"/>
    </source>
</evidence>
<comment type="caution">
    <text evidence="2">The sequence shown here is derived from an EMBL/GenBank/DDBJ whole genome shotgun (WGS) entry which is preliminary data.</text>
</comment>
<name>A0A2S8GLE4_9BACT</name>